<gene>
    <name evidence="4" type="ORF">SeLEV6574_g03265</name>
</gene>
<dbReference type="InterPro" id="IPR029044">
    <property type="entry name" value="Nucleotide-diphossugar_trans"/>
</dbReference>
<feature type="transmembrane region" description="Helical" evidence="2">
    <location>
        <begin position="209"/>
        <end position="230"/>
    </location>
</feature>
<comment type="caution">
    <text evidence="4">The sequence shown here is derived from an EMBL/GenBank/DDBJ whole genome shotgun (WGS) entry which is preliminary data.</text>
</comment>
<dbReference type="EMBL" id="QEAM01000106">
    <property type="protein sequence ID" value="TPX46359.1"/>
    <property type="molecule type" value="Genomic_DNA"/>
</dbReference>
<dbReference type="OrthoDB" id="5819478at2759"/>
<dbReference type="Gene3D" id="3.90.550.10">
    <property type="entry name" value="Spore Coat Polysaccharide Biosynthesis Protein SpsA, Chain A"/>
    <property type="match status" value="1"/>
</dbReference>
<protein>
    <recommendedName>
        <fullName evidence="3">Glycosyltransferase 2-like domain-containing protein</fullName>
    </recommendedName>
</protein>
<feature type="domain" description="Glycosyltransferase 2-like" evidence="3">
    <location>
        <begin position="403"/>
        <end position="517"/>
    </location>
</feature>
<evidence type="ECO:0000259" key="3">
    <source>
        <dbReference type="Pfam" id="PF13632"/>
    </source>
</evidence>
<feature type="region of interest" description="Disordered" evidence="1">
    <location>
        <begin position="151"/>
        <end position="200"/>
    </location>
</feature>
<accession>A0A507D4C8</accession>
<feature type="transmembrane region" description="Helical" evidence="2">
    <location>
        <begin position="584"/>
        <end position="602"/>
    </location>
</feature>
<keyword evidence="2" id="KW-0812">Transmembrane</keyword>
<organism evidence="4 5">
    <name type="scientific">Synchytrium endobioticum</name>
    <dbReference type="NCBI Taxonomy" id="286115"/>
    <lineage>
        <taxon>Eukaryota</taxon>
        <taxon>Fungi</taxon>
        <taxon>Fungi incertae sedis</taxon>
        <taxon>Chytridiomycota</taxon>
        <taxon>Chytridiomycota incertae sedis</taxon>
        <taxon>Chytridiomycetes</taxon>
        <taxon>Synchytriales</taxon>
        <taxon>Synchytriaceae</taxon>
        <taxon>Synchytrium</taxon>
    </lineage>
</organism>
<keyword evidence="2" id="KW-0472">Membrane</keyword>
<feature type="compositionally biased region" description="Low complexity" evidence="1">
    <location>
        <begin position="174"/>
        <end position="190"/>
    </location>
</feature>
<dbReference type="PANTHER" id="PTHR36851">
    <property type="entry name" value="UNNAMED PRODUCT"/>
    <property type="match status" value="1"/>
</dbReference>
<evidence type="ECO:0000256" key="1">
    <source>
        <dbReference type="SAM" id="MobiDB-lite"/>
    </source>
</evidence>
<reference evidence="4 5" key="1">
    <citation type="journal article" date="2019" name="Sci. Rep.">
        <title>Comparative genomics of chytrid fungi reveal insights into the obligate biotrophic and pathogenic lifestyle of Synchytrium endobioticum.</title>
        <authorList>
            <person name="van de Vossenberg B.T.L.H."/>
            <person name="Warris S."/>
            <person name="Nguyen H.D.T."/>
            <person name="van Gent-Pelzer M.P.E."/>
            <person name="Joly D.L."/>
            <person name="van de Geest H.C."/>
            <person name="Bonants P.J.M."/>
            <person name="Smith D.S."/>
            <person name="Levesque C.A."/>
            <person name="van der Lee T.A.J."/>
        </authorList>
    </citation>
    <scope>NUCLEOTIDE SEQUENCE [LARGE SCALE GENOMIC DNA]</scope>
    <source>
        <strain evidence="4 5">LEV6574</strain>
    </source>
</reference>
<dbReference type="VEuPathDB" id="FungiDB:SeMB42_g00718"/>
<keyword evidence="2" id="KW-1133">Transmembrane helix</keyword>
<dbReference type="PANTHER" id="PTHR36851:SF1">
    <property type="entry name" value="GLYCO_TRANS_2-LIKE DOMAIN-CONTAINING PROTEIN"/>
    <property type="match status" value="1"/>
</dbReference>
<evidence type="ECO:0000313" key="5">
    <source>
        <dbReference type="Proteomes" id="UP000320475"/>
    </source>
</evidence>
<evidence type="ECO:0000313" key="4">
    <source>
        <dbReference type="EMBL" id="TPX46359.1"/>
    </source>
</evidence>
<dbReference type="Pfam" id="PF13632">
    <property type="entry name" value="Glyco_trans_2_3"/>
    <property type="match status" value="1"/>
</dbReference>
<dbReference type="AlphaFoldDB" id="A0A507D4C8"/>
<feature type="transmembrane region" description="Helical" evidence="2">
    <location>
        <begin position="236"/>
        <end position="256"/>
    </location>
</feature>
<dbReference type="SUPFAM" id="SSF53448">
    <property type="entry name" value="Nucleotide-diphospho-sugar transferases"/>
    <property type="match status" value="1"/>
</dbReference>
<feature type="transmembrane region" description="Helical" evidence="2">
    <location>
        <begin position="614"/>
        <end position="636"/>
    </location>
</feature>
<name>A0A507D4C8_9FUNG</name>
<sequence>MWDCEIQHTAYRIPHTVDIRDTPPVQRRPPPLPSPETVATTRVPYLSAIPVREDSDDPIQRHQIWVATTNCVMAARTLSGVLAALGAPPAPPTGKQAPPPPPLYSAGLKNMSTSVVVKERSFSASPPASPSSSTSISSAMTVVVSNGDDDLFFSPTTEKPDGDATSFNHHTHESSISSSTTTDETMSEETVNSMSARKQSPIRRDERDIYDCLIPTIAVGSIAMLFLGPLLFPKTYAIFLVSYFILFFTLSTSHLIKFTKTVSRVYANLSTRKPADLEAAGLNTGLVSPNQEFAYCHVFLIPNYNEPLSLLQKTVGRLAAHKHAKTNYAIVLAMEESEAGNHSKSEALLKEFVSKFLHILVTVHPVGIPGEARGKGSNVNYAARRACPILVRHGVPMRRQILTVSDSDSAIPELYVTCVERELANAADPLNLVFCPPIFFSRNAFQVPAAVRVTDIMWSVMVMQNLSNMRGITFPCSTYSLSASLADRVGYWDPDFSAIGEDLHMYLKCFFKTNGFVANLHARYVQAKRHYFGLADTAYTIRESFRLAGRLASHKSIFSIQGVIDRCLVCFHVLEAHAIPASSGWLLTLAVPLFQALAAGAFTDDPFYSRVYMMAQILATVAGLPLLICAFVYEGLHRHVDRKLLGKREGEARSSKYLLDYIWLPVSAMLFLTLPSTEASIRRLIPAGEEKYVTAEKSGEDD</sequence>
<dbReference type="Proteomes" id="UP000320475">
    <property type="component" value="Unassembled WGS sequence"/>
</dbReference>
<proteinExistence type="predicted"/>
<evidence type="ECO:0000256" key="2">
    <source>
        <dbReference type="SAM" id="Phobius"/>
    </source>
</evidence>
<dbReference type="InterPro" id="IPR001173">
    <property type="entry name" value="Glyco_trans_2-like"/>
</dbReference>